<dbReference type="AlphaFoldDB" id="A0A329MRW4"/>
<dbReference type="RefSeq" id="WP_113028786.1">
    <property type="nucleotide sequence ID" value="NZ_QMFB01000001.1"/>
</dbReference>
<keyword evidence="2" id="KW-1185">Reference proteome</keyword>
<evidence type="ECO:0000313" key="2">
    <source>
        <dbReference type="Proteomes" id="UP000250369"/>
    </source>
</evidence>
<dbReference type="Proteomes" id="UP000250369">
    <property type="component" value="Unassembled WGS sequence"/>
</dbReference>
<name>A0A329MRW4_9BACL</name>
<accession>A0A329MRW4</accession>
<comment type="caution">
    <text evidence="1">The sequence shown here is derived from an EMBL/GenBank/DDBJ whole genome shotgun (WGS) entry which is preliminary data.</text>
</comment>
<reference evidence="1 2" key="1">
    <citation type="journal article" date="2009" name="Int. J. Syst. Evol. Microbiol.">
        <title>Paenibacillus contaminans sp. nov., isolated from a contaminated laboratory plate.</title>
        <authorList>
            <person name="Chou J.H."/>
            <person name="Lee J.H."/>
            <person name="Lin M.C."/>
            <person name="Chang P.S."/>
            <person name="Arun A.B."/>
            <person name="Young C.C."/>
            <person name="Chen W.M."/>
        </authorList>
    </citation>
    <scope>NUCLEOTIDE SEQUENCE [LARGE SCALE GENOMIC DNA]</scope>
    <source>
        <strain evidence="1 2">CKOBP-6</strain>
    </source>
</reference>
<proteinExistence type="predicted"/>
<protein>
    <submittedName>
        <fullName evidence="1">Uncharacterized protein</fullName>
    </submittedName>
</protein>
<evidence type="ECO:0000313" key="1">
    <source>
        <dbReference type="EMBL" id="RAV22675.1"/>
    </source>
</evidence>
<organism evidence="1 2">
    <name type="scientific">Paenibacillus contaminans</name>
    <dbReference type="NCBI Taxonomy" id="450362"/>
    <lineage>
        <taxon>Bacteria</taxon>
        <taxon>Bacillati</taxon>
        <taxon>Bacillota</taxon>
        <taxon>Bacilli</taxon>
        <taxon>Bacillales</taxon>
        <taxon>Paenibacillaceae</taxon>
        <taxon>Paenibacillus</taxon>
    </lineage>
</organism>
<dbReference type="EMBL" id="QMFB01000001">
    <property type="protein sequence ID" value="RAV22675.1"/>
    <property type="molecule type" value="Genomic_DNA"/>
</dbReference>
<sequence>MNSRIRNNVNKQIDKFGNDTILISQNKTKCDGAWNMDAFDKLQDSIYHKNNPAAPVCSMGHIIAEATATEKAIMDFVTVVSDKILYTFGNVEVGDIIATFKEQLNIREYEIVQFQGKSYKIEAVKEDIYGNVRLRWIVHLKRGDAHGK</sequence>
<gene>
    <name evidence="1" type="ORF">DQG23_00190</name>
</gene>